<keyword evidence="2" id="KW-1185">Reference proteome</keyword>
<organism evidence="1 2">
    <name type="scientific">Paraburkholderia polaris</name>
    <dbReference type="NCBI Taxonomy" id="2728848"/>
    <lineage>
        <taxon>Bacteria</taxon>
        <taxon>Pseudomonadati</taxon>
        <taxon>Pseudomonadota</taxon>
        <taxon>Betaproteobacteria</taxon>
        <taxon>Burkholderiales</taxon>
        <taxon>Burkholderiaceae</taxon>
        <taxon>Paraburkholderia</taxon>
    </lineage>
</organism>
<sequence length="161" mass="17895">MNTPNLRTMPAGEPFDRLATALLALLDSARPADPQGDRLAGWKPVRGECHDNVDRWVALYPEARAVRGWRHEDFNGVTHKFVAHSAIRTAGGLVDVTLPCTEPARPFIEHPREVCGFFAVLCRVGLDYPAHEFRVELAALADEIEANRDFTLDEPVDGHCL</sequence>
<dbReference type="Proteomes" id="UP000544134">
    <property type="component" value="Unassembled WGS sequence"/>
</dbReference>
<comment type="caution">
    <text evidence="1">The sequence shown here is derived from an EMBL/GenBank/DDBJ whole genome shotgun (WGS) entry which is preliminary data.</text>
</comment>
<dbReference type="EMBL" id="JABBGJ010000049">
    <property type="protein sequence ID" value="NMM03136.1"/>
    <property type="molecule type" value="Genomic_DNA"/>
</dbReference>
<gene>
    <name evidence="1" type="ORF">HHL24_35190</name>
</gene>
<evidence type="ECO:0000313" key="2">
    <source>
        <dbReference type="Proteomes" id="UP000544134"/>
    </source>
</evidence>
<name>A0A848IQ64_9BURK</name>
<protein>
    <submittedName>
        <fullName evidence="1">Uncharacterized protein</fullName>
    </submittedName>
</protein>
<evidence type="ECO:0000313" key="1">
    <source>
        <dbReference type="EMBL" id="NMM03136.1"/>
    </source>
</evidence>
<dbReference type="AlphaFoldDB" id="A0A848IQ64"/>
<accession>A0A848IQ64</accession>
<proteinExistence type="predicted"/>
<dbReference type="RefSeq" id="WP_169489891.1">
    <property type="nucleotide sequence ID" value="NZ_JABBGJ010000049.1"/>
</dbReference>
<reference evidence="1 2" key="1">
    <citation type="submission" date="2020-04" db="EMBL/GenBank/DDBJ databases">
        <title>Paraburkholderia sp. RP-4-7 isolated from soil.</title>
        <authorList>
            <person name="Dahal R.H."/>
        </authorList>
    </citation>
    <scope>NUCLEOTIDE SEQUENCE [LARGE SCALE GENOMIC DNA]</scope>
    <source>
        <strain evidence="1 2">RP-4-7</strain>
    </source>
</reference>